<keyword evidence="2" id="KW-1185">Reference proteome</keyword>
<dbReference type="PANTHER" id="PTHR33986">
    <property type="entry name" value="OS02G0535700 PROTEIN"/>
    <property type="match status" value="1"/>
</dbReference>
<evidence type="ECO:0008006" key="3">
    <source>
        <dbReference type="Google" id="ProtNLM"/>
    </source>
</evidence>
<dbReference type="InterPro" id="IPR009367">
    <property type="entry name" value="Elm1-like"/>
</dbReference>
<evidence type="ECO:0000313" key="2">
    <source>
        <dbReference type="Proteomes" id="UP000316905"/>
    </source>
</evidence>
<comment type="caution">
    <text evidence="1">The sequence shown here is derived from an EMBL/GenBank/DDBJ whole genome shotgun (WGS) entry which is preliminary data.</text>
</comment>
<dbReference type="PANTHER" id="PTHR33986:SF15">
    <property type="entry name" value="MITOCHONDRIAL FISSION PROTEIN ELM1"/>
    <property type="match status" value="1"/>
</dbReference>
<dbReference type="InterPro" id="IPR029044">
    <property type="entry name" value="Nucleotide-diphossugar_trans"/>
</dbReference>
<sequence>MRLIAAVLARDVPRRISMAKNSLRFSQPSVKTSMLVQRLLYRHSTREALFNGDLLLKAYGPRLPARSMRGRMTFFAWKAPRAIRKVFSSASVQPRATEAASLPAARPAVTRSSIPVPQIQPIILNARPGAPERPAVRIFLGTEPAQHRAERIFVYALEQVRNPDRRYEIYRMTGLPGFDQRSWRTNFTNYRFAIPDLAGRQGRAIYNDVDQLYTDDPAALFDQPMGEHGYLALSPNDTAVMLIDCERMATCWNFDTARRDSKKSLHAQAAAKPGCWGPLDPVWHARDLEYQHGVSKLLHYTTLHLQPWRPTPDQYSYQIHPYAEYFLSLEQTANATGYELYTSAKPSPGFAQACAAMPKVSTSLSGEVIALAQALEASRYALVDKWTQSAPDDESLELWRFDQLREPDLAPQDVVAASGLEALPVEDMPWIVDRLFALGRKLVYLKTGLGPADSMIGTLDGWRALLRRIASRYPDRCWQLDCTDAAGQVHCYRADFPWRVRHGDGQPTVWVLLGKHAGDNAQLVSIAESLGWPYECKSITFKPLDYIPQALQQRRLAHAAQGLKTPWPDLVLSSGRRTAPVAQWIRQQSNGKVKLVVIGRPRTPLAHFDLVLTTPQYSLPLRENTVDLPVPFITKGTVERRELDAWQKRFAHLPRPWVALLVGGSSAPYVLDTEAAGTLGRQASEAVSARGGSLLVSTSPRTGQSATESLLAAIEAPAWQYRFGVSDENPYQALLALADAFIVTGESVSMLTEAALTGKPVAVFPLPVRRHAKARLHHALERKLGIIDRAAGSRGTPRQQNKVGRFYDELVAQGRVKRERRIEEVHIALGLTPLPGGLDHVPTLSPALIAASRARAIEAIRAVLMGEQAMTQQATQSWTDH</sequence>
<dbReference type="Proteomes" id="UP000316905">
    <property type="component" value="Unassembled WGS sequence"/>
</dbReference>
<organism evidence="1 2">
    <name type="scientific">Pseudomonas duriflava</name>
    <dbReference type="NCBI Taxonomy" id="459528"/>
    <lineage>
        <taxon>Bacteria</taxon>
        <taxon>Pseudomonadati</taxon>
        <taxon>Pseudomonadota</taxon>
        <taxon>Gammaproteobacteria</taxon>
        <taxon>Pseudomonadales</taxon>
        <taxon>Pseudomonadaceae</taxon>
        <taxon>Pseudomonas</taxon>
    </lineage>
</organism>
<dbReference type="Gene3D" id="3.90.550.10">
    <property type="entry name" value="Spore Coat Polysaccharide Biosynthesis Protein SpsA, Chain A"/>
    <property type="match status" value="1"/>
</dbReference>
<name>A0A562QKZ1_9PSED</name>
<evidence type="ECO:0000313" key="1">
    <source>
        <dbReference type="EMBL" id="TWI56716.1"/>
    </source>
</evidence>
<proteinExistence type="predicted"/>
<accession>A0A562QKZ1</accession>
<dbReference type="AlphaFoldDB" id="A0A562QKZ1"/>
<protein>
    <recommendedName>
        <fullName evidence="3">Mitochondrial fission protein ELM1</fullName>
    </recommendedName>
</protein>
<dbReference type="EMBL" id="VLKY01000003">
    <property type="protein sequence ID" value="TWI56716.1"/>
    <property type="molecule type" value="Genomic_DNA"/>
</dbReference>
<dbReference type="Pfam" id="PF06258">
    <property type="entry name" value="Mito_fiss_Elm1"/>
    <property type="match status" value="1"/>
</dbReference>
<reference evidence="1 2" key="1">
    <citation type="journal article" date="2015" name="Stand. Genomic Sci.">
        <title>Genomic Encyclopedia of Bacterial and Archaeal Type Strains, Phase III: the genomes of soil and plant-associated and newly described type strains.</title>
        <authorList>
            <person name="Whitman W.B."/>
            <person name="Woyke T."/>
            <person name="Klenk H.P."/>
            <person name="Zhou Y."/>
            <person name="Lilburn T.G."/>
            <person name="Beck B.J."/>
            <person name="De Vos P."/>
            <person name="Vandamme P."/>
            <person name="Eisen J.A."/>
            <person name="Garrity G."/>
            <person name="Hugenholtz P."/>
            <person name="Kyrpides N.C."/>
        </authorList>
    </citation>
    <scope>NUCLEOTIDE SEQUENCE [LARGE SCALE GENOMIC DNA]</scope>
    <source>
        <strain evidence="1 2">CGMCC 1.6858</strain>
    </source>
</reference>
<dbReference type="SUPFAM" id="SSF53448">
    <property type="entry name" value="Nucleotide-diphospho-sugar transferases"/>
    <property type="match status" value="1"/>
</dbReference>
<dbReference type="SUPFAM" id="SSF53756">
    <property type="entry name" value="UDP-Glycosyltransferase/glycogen phosphorylase"/>
    <property type="match status" value="1"/>
</dbReference>
<gene>
    <name evidence="1" type="ORF">IQ22_01168</name>
</gene>